<evidence type="ECO:0000256" key="2">
    <source>
        <dbReference type="SAM" id="SignalP"/>
    </source>
</evidence>
<feature type="transmembrane region" description="Helical" evidence="1">
    <location>
        <begin position="606"/>
        <end position="628"/>
    </location>
</feature>
<feature type="chain" id="PRO_5035784982" description="Calcineurin-like phosphoesterase domain-containing protein" evidence="2">
    <location>
        <begin position="25"/>
        <end position="740"/>
    </location>
</feature>
<feature type="transmembrane region" description="Helical" evidence="1">
    <location>
        <begin position="485"/>
        <end position="509"/>
    </location>
</feature>
<dbReference type="EMBL" id="CM035443">
    <property type="protein sequence ID" value="KAH7278191.1"/>
    <property type="molecule type" value="Genomic_DNA"/>
</dbReference>
<sequence>MTQLVLRFLCVFIVVFLCGSSCDSTHSVLQEGREVVGVNHGLDGVIWVVQISDIHISSYHPNRASSLENLAGPLLAVINPSLVLITGDLTDAKSKDHLSRRQDRGEWLQYRQTINKVIEDSGLPEYAFYDLRGNHDMFGVPFVGSRLDYFSKYSISSSRNRTSSIQSITFKNSGWKHLFVGLDTSMKVGLRGPCNLFGHPTEEQLRKLDEELSQWDTCPPDNVTKLVFGHFPVSFTASAEHGSRLEYTLAKHSVGAYICGHLHKSFGPNLIHHHLLPKVEFHDCGNSTVNRKVEFWEWELGDWRKARTIRVIAIDQGHISFTDFSLSGLPVDAAHQREKWLPTLIVPTYPLDSYSMEQSAKPPYFMPSHDYVRSLIFSIQPPESVIARLYETTLGKLHLLEELEMVLKMKTGNSVYMYESPWQSAKYIDSANTQYSYKVSVVDVAGKVTESSLRSFSVQRKVSKLKKTWTEFLVMDLLWERAFVVLLRLALILFFILFICPKFILHFLLGNGRYEQWSYNLFRVGSQRLTVRRVFQLIAWFFIQGCTRTLIWWEQVFILLWLVLCPWFWGQVLGDGYPLGFMSIRGWMVQVNDSSPLYNDLGWPDILVIVIPYLYFVLLPLYFLIFTLSAEDFINKIDQVESSAVWQKKEKAFRTTSSEAKSSLPYKGLDKGEGGPFRCRWAWWIIMGGCLLVSVIHIGQVSAIAGAYGYMTVFASPGFAWPVPILMITTVFQSLSCRKH</sequence>
<accession>A0A8T2Q469</accession>
<dbReference type="OrthoDB" id="27234at2759"/>
<feature type="transmembrane region" description="Helical" evidence="1">
    <location>
        <begin position="719"/>
        <end position="737"/>
    </location>
</feature>
<feature type="domain" description="TMEM62 Ig-like" evidence="4">
    <location>
        <begin position="342"/>
        <end position="461"/>
    </location>
</feature>
<evidence type="ECO:0000259" key="4">
    <source>
        <dbReference type="Pfam" id="PF24384"/>
    </source>
</evidence>
<dbReference type="PANTHER" id="PTHR14795">
    <property type="entry name" value="HELICASE RELATED"/>
    <property type="match status" value="1"/>
</dbReference>
<dbReference type="InterPro" id="IPR004843">
    <property type="entry name" value="Calcineurin-like_PHP"/>
</dbReference>
<dbReference type="InterPro" id="IPR056229">
    <property type="entry name" value="Ig_TMM62"/>
</dbReference>
<name>A0A8T2Q469_CERRI</name>
<organism evidence="6 7">
    <name type="scientific">Ceratopteris richardii</name>
    <name type="common">Triangle waterfern</name>
    <dbReference type="NCBI Taxonomy" id="49495"/>
    <lineage>
        <taxon>Eukaryota</taxon>
        <taxon>Viridiplantae</taxon>
        <taxon>Streptophyta</taxon>
        <taxon>Embryophyta</taxon>
        <taxon>Tracheophyta</taxon>
        <taxon>Polypodiopsida</taxon>
        <taxon>Polypodiidae</taxon>
        <taxon>Polypodiales</taxon>
        <taxon>Pteridineae</taxon>
        <taxon>Pteridaceae</taxon>
        <taxon>Parkerioideae</taxon>
        <taxon>Ceratopteris</taxon>
    </lineage>
</organism>
<dbReference type="InterPro" id="IPR056230">
    <property type="entry name" value="TMEM62_C"/>
</dbReference>
<keyword evidence="2" id="KW-0732">Signal</keyword>
<feature type="transmembrane region" description="Helical" evidence="1">
    <location>
        <begin position="681"/>
        <end position="699"/>
    </location>
</feature>
<evidence type="ECO:0000259" key="3">
    <source>
        <dbReference type="Pfam" id="PF00149"/>
    </source>
</evidence>
<evidence type="ECO:0000256" key="1">
    <source>
        <dbReference type="SAM" id="Phobius"/>
    </source>
</evidence>
<keyword evidence="1" id="KW-0812">Transmembrane</keyword>
<dbReference type="Pfam" id="PF24384">
    <property type="entry name" value="Ig_TMM62"/>
    <property type="match status" value="1"/>
</dbReference>
<dbReference type="SUPFAM" id="SSF56300">
    <property type="entry name" value="Metallo-dependent phosphatases"/>
    <property type="match status" value="1"/>
</dbReference>
<feature type="transmembrane region" description="Helical" evidence="1">
    <location>
        <begin position="550"/>
        <end position="569"/>
    </location>
</feature>
<dbReference type="Pfam" id="PF00149">
    <property type="entry name" value="Metallophos"/>
    <property type="match status" value="1"/>
</dbReference>
<comment type="caution">
    <text evidence="6">The sequence shown here is derived from an EMBL/GenBank/DDBJ whole genome shotgun (WGS) entry which is preliminary data.</text>
</comment>
<evidence type="ECO:0000259" key="5">
    <source>
        <dbReference type="Pfam" id="PF24394"/>
    </source>
</evidence>
<feature type="domain" description="Calcineurin-like phosphoesterase" evidence="3">
    <location>
        <begin position="47"/>
        <end position="264"/>
    </location>
</feature>
<dbReference type="AlphaFoldDB" id="A0A8T2Q469"/>
<dbReference type="Pfam" id="PF24394">
    <property type="entry name" value="TMEM62_C"/>
    <property type="match status" value="1"/>
</dbReference>
<protein>
    <recommendedName>
        <fullName evidence="8">Calcineurin-like phosphoesterase domain-containing protein</fullName>
    </recommendedName>
</protein>
<keyword evidence="1" id="KW-0472">Membrane</keyword>
<feature type="signal peptide" evidence="2">
    <location>
        <begin position="1"/>
        <end position="24"/>
    </location>
</feature>
<proteinExistence type="predicted"/>
<keyword evidence="1" id="KW-1133">Transmembrane helix</keyword>
<dbReference type="PANTHER" id="PTHR14795:SF0">
    <property type="entry name" value="TRANSMEMBRANE PROTEIN 62"/>
    <property type="match status" value="1"/>
</dbReference>
<feature type="domain" description="TMEM62 C-terminal" evidence="5">
    <location>
        <begin position="485"/>
        <end position="717"/>
    </location>
</feature>
<evidence type="ECO:0000313" key="6">
    <source>
        <dbReference type="EMBL" id="KAH7278191.1"/>
    </source>
</evidence>
<dbReference type="Proteomes" id="UP000825935">
    <property type="component" value="Chromosome 38"/>
</dbReference>
<dbReference type="Gene3D" id="3.60.21.10">
    <property type="match status" value="1"/>
</dbReference>
<reference evidence="6" key="1">
    <citation type="submission" date="2021-08" db="EMBL/GenBank/DDBJ databases">
        <title>WGS assembly of Ceratopteris richardii.</title>
        <authorList>
            <person name="Marchant D.B."/>
            <person name="Chen G."/>
            <person name="Jenkins J."/>
            <person name="Shu S."/>
            <person name="Leebens-Mack J."/>
            <person name="Grimwood J."/>
            <person name="Schmutz J."/>
            <person name="Soltis P."/>
            <person name="Soltis D."/>
            <person name="Chen Z.-H."/>
        </authorList>
    </citation>
    <scope>NUCLEOTIDE SEQUENCE</scope>
    <source>
        <strain evidence="6">Whitten #5841</strain>
        <tissue evidence="6">Leaf</tissue>
    </source>
</reference>
<dbReference type="GO" id="GO:0016787">
    <property type="term" value="F:hydrolase activity"/>
    <property type="evidence" value="ECO:0007669"/>
    <property type="project" value="InterPro"/>
</dbReference>
<evidence type="ECO:0000313" key="7">
    <source>
        <dbReference type="Proteomes" id="UP000825935"/>
    </source>
</evidence>
<evidence type="ECO:0008006" key="8">
    <source>
        <dbReference type="Google" id="ProtNLM"/>
    </source>
</evidence>
<keyword evidence="7" id="KW-1185">Reference proteome</keyword>
<dbReference type="InterPro" id="IPR029052">
    <property type="entry name" value="Metallo-depent_PP-like"/>
</dbReference>
<gene>
    <name evidence="6" type="ORF">KP509_38G028600</name>
</gene>
<dbReference type="OMA" id="HYANTME"/>